<evidence type="ECO:0000313" key="2">
    <source>
        <dbReference type="EMBL" id="QQD18132.1"/>
    </source>
</evidence>
<dbReference type="EMBL" id="CP066167">
    <property type="protein sequence ID" value="QQD18132.1"/>
    <property type="molecule type" value="Genomic_DNA"/>
</dbReference>
<dbReference type="PRINTS" id="PR00598">
    <property type="entry name" value="HTHMARR"/>
</dbReference>
<evidence type="ECO:0000259" key="1">
    <source>
        <dbReference type="PROSITE" id="PS50995"/>
    </source>
</evidence>
<proteinExistence type="predicted"/>
<organism evidence="2 3">
    <name type="scientific">Spongiibacter nanhainus</name>
    <dbReference type="NCBI Taxonomy" id="2794344"/>
    <lineage>
        <taxon>Bacteria</taxon>
        <taxon>Pseudomonadati</taxon>
        <taxon>Pseudomonadota</taxon>
        <taxon>Gammaproteobacteria</taxon>
        <taxon>Cellvibrionales</taxon>
        <taxon>Spongiibacteraceae</taxon>
        <taxon>Spongiibacter</taxon>
    </lineage>
</organism>
<sequence length="168" mass="18822">MDDKRISIDQLREQQRQNWPEAYNSSRPAVLRILRAADEFLNQSRIMNSEHNLQGPDFDVLLALRRQQRPFRVTPTELCRALLISSGGLTKVLNRLEQAGLIERPANPSDGRSKLVQLTAKGQTLAETVIKQVSDLHAQRLSRLSADEEATLDALLKKMLDTAPAAGD</sequence>
<dbReference type="GO" id="GO:0006950">
    <property type="term" value="P:response to stress"/>
    <property type="evidence" value="ECO:0007669"/>
    <property type="project" value="TreeGrafter"/>
</dbReference>
<dbReference type="SMART" id="SM00347">
    <property type="entry name" value="HTH_MARR"/>
    <property type="match status" value="1"/>
</dbReference>
<dbReference type="Gene3D" id="1.10.10.10">
    <property type="entry name" value="Winged helix-like DNA-binding domain superfamily/Winged helix DNA-binding domain"/>
    <property type="match status" value="1"/>
</dbReference>
<dbReference type="AlphaFoldDB" id="A0A7T4R0M6"/>
<dbReference type="PROSITE" id="PS50995">
    <property type="entry name" value="HTH_MARR_2"/>
    <property type="match status" value="1"/>
</dbReference>
<evidence type="ECO:0000313" key="3">
    <source>
        <dbReference type="Proteomes" id="UP000596063"/>
    </source>
</evidence>
<name>A0A7T4R0M6_9GAMM</name>
<dbReference type="InterPro" id="IPR000835">
    <property type="entry name" value="HTH_MarR-typ"/>
</dbReference>
<dbReference type="GO" id="GO:0003700">
    <property type="term" value="F:DNA-binding transcription factor activity"/>
    <property type="evidence" value="ECO:0007669"/>
    <property type="project" value="InterPro"/>
</dbReference>
<dbReference type="PANTHER" id="PTHR33164">
    <property type="entry name" value="TRANSCRIPTIONAL REGULATOR, MARR FAMILY"/>
    <property type="match status" value="1"/>
</dbReference>
<dbReference type="InterPro" id="IPR039422">
    <property type="entry name" value="MarR/SlyA-like"/>
</dbReference>
<dbReference type="InterPro" id="IPR036388">
    <property type="entry name" value="WH-like_DNA-bd_sf"/>
</dbReference>
<dbReference type="PANTHER" id="PTHR33164:SF104">
    <property type="entry name" value="TRANSCRIPTIONAL REGULATORY PROTEIN"/>
    <property type="match status" value="1"/>
</dbReference>
<dbReference type="InterPro" id="IPR036390">
    <property type="entry name" value="WH_DNA-bd_sf"/>
</dbReference>
<keyword evidence="3" id="KW-1185">Reference proteome</keyword>
<gene>
    <name evidence="2" type="ORF">I6N98_17620</name>
</gene>
<dbReference type="SUPFAM" id="SSF46785">
    <property type="entry name" value="Winged helix' DNA-binding domain"/>
    <property type="match status" value="1"/>
</dbReference>
<dbReference type="RefSeq" id="WP_198569630.1">
    <property type="nucleotide sequence ID" value="NZ_CP066167.1"/>
</dbReference>
<dbReference type="Proteomes" id="UP000596063">
    <property type="component" value="Chromosome"/>
</dbReference>
<feature type="domain" description="HTH marR-type" evidence="1">
    <location>
        <begin position="23"/>
        <end position="161"/>
    </location>
</feature>
<protein>
    <submittedName>
        <fullName evidence="2">MarR family transcriptional regulator</fullName>
    </submittedName>
</protein>
<dbReference type="KEGG" id="snan:I6N98_17620"/>
<reference evidence="2 3" key="1">
    <citation type="submission" date="2020-12" db="EMBL/GenBank/DDBJ databases">
        <authorList>
            <person name="Shan Y."/>
        </authorList>
    </citation>
    <scope>NUCLEOTIDE SEQUENCE [LARGE SCALE GENOMIC DNA]</scope>
    <source>
        <strain evidence="3">csc3.9</strain>
    </source>
</reference>
<dbReference type="Pfam" id="PF12802">
    <property type="entry name" value="MarR_2"/>
    <property type="match status" value="1"/>
</dbReference>
<accession>A0A7T4R0M6</accession>